<dbReference type="Proteomes" id="UP000505377">
    <property type="component" value="Chromosome"/>
</dbReference>
<dbReference type="PANTHER" id="PTHR43784">
    <property type="entry name" value="GDSL-LIKE LIPASE/ACYLHYDROLASE, PUTATIVE (AFU_ORTHOLOGUE AFUA_2G00820)-RELATED"/>
    <property type="match status" value="1"/>
</dbReference>
<keyword evidence="3" id="KW-1185">Reference proteome</keyword>
<dbReference type="PANTHER" id="PTHR43784:SF2">
    <property type="entry name" value="GDSL-LIKE LIPASE_ACYLHYDROLASE, PUTATIVE (AFU_ORTHOLOGUE AFUA_2G00820)-RELATED"/>
    <property type="match status" value="1"/>
</dbReference>
<evidence type="ECO:0000313" key="3">
    <source>
        <dbReference type="Proteomes" id="UP000505377"/>
    </source>
</evidence>
<proteinExistence type="predicted"/>
<dbReference type="KEGG" id="pbro:HOP40_19520"/>
<dbReference type="EMBL" id="CP053564">
    <property type="protein sequence ID" value="QJY50750.1"/>
    <property type="molecule type" value="Genomic_DNA"/>
</dbReference>
<dbReference type="AlphaFoldDB" id="A0A6M6JTK9"/>
<gene>
    <name evidence="2" type="ORF">HOP40_19520</name>
</gene>
<accession>A0A6M6JTK9</accession>
<protein>
    <submittedName>
        <fullName evidence="2">SGNH/GDSL hydrolase family protein</fullName>
    </submittedName>
</protein>
<evidence type="ECO:0000259" key="1">
    <source>
        <dbReference type="Pfam" id="PF13472"/>
    </source>
</evidence>
<dbReference type="Pfam" id="PF13472">
    <property type="entry name" value="Lipase_GDSL_2"/>
    <property type="match status" value="1"/>
</dbReference>
<sequence length="261" mass="27165">MATLGDSTAVGLGDSLPDRGWRGFGLLLRDAVGAAVLVNPARTGATVASVRAEQLASAVAAAPDVAVVFAGMNDTLRAHFDRDELAADLGAIVRALGAAGAHVVLVRHHDHSRVFLLPAPLRRALQGRIAALNDVVDEVLVAATRAGVRVSVLDLAALPGTYDRSMWSVDRLHPFERGHRLLAAAIGELLGTAGFAVPVPVGLACSGGRCVTDLERAVWLVVKGVPWAVRRGRDLGPVVLRALLDGAAVRPVPARARGTAR</sequence>
<dbReference type="InterPro" id="IPR053140">
    <property type="entry name" value="GDSL_Rv0518-like"/>
</dbReference>
<dbReference type="GO" id="GO:0016787">
    <property type="term" value="F:hydrolase activity"/>
    <property type="evidence" value="ECO:0007669"/>
    <property type="project" value="UniProtKB-KW"/>
</dbReference>
<reference evidence="2 3" key="1">
    <citation type="submission" date="2020-05" db="EMBL/GenBank/DDBJ databases">
        <authorList>
            <person name="Mo P."/>
        </authorList>
    </citation>
    <scope>NUCLEOTIDE SEQUENCE [LARGE SCALE GENOMIC DNA]</scope>
    <source>
        <strain evidence="2 3">Gen01</strain>
    </source>
</reference>
<name>A0A6M6JTK9_9PSEU</name>
<dbReference type="InterPro" id="IPR036514">
    <property type="entry name" value="SGNH_hydro_sf"/>
</dbReference>
<dbReference type="SUPFAM" id="SSF52266">
    <property type="entry name" value="SGNH hydrolase"/>
    <property type="match status" value="1"/>
</dbReference>
<organism evidence="2 3">
    <name type="scientific">Pseudonocardia broussonetiae</name>
    <dbReference type="NCBI Taxonomy" id="2736640"/>
    <lineage>
        <taxon>Bacteria</taxon>
        <taxon>Bacillati</taxon>
        <taxon>Actinomycetota</taxon>
        <taxon>Actinomycetes</taxon>
        <taxon>Pseudonocardiales</taxon>
        <taxon>Pseudonocardiaceae</taxon>
        <taxon>Pseudonocardia</taxon>
    </lineage>
</organism>
<evidence type="ECO:0000313" key="2">
    <source>
        <dbReference type="EMBL" id="QJY50750.1"/>
    </source>
</evidence>
<keyword evidence="2" id="KW-0378">Hydrolase</keyword>
<feature type="domain" description="SGNH hydrolase-type esterase" evidence="1">
    <location>
        <begin position="4"/>
        <end position="181"/>
    </location>
</feature>
<dbReference type="Gene3D" id="3.40.50.1110">
    <property type="entry name" value="SGNH hydrolase"/>
    <property type="match status" value="1"/>
</dbReference>
<dbReference type="InterPro" id="IPR013830">
    <property type="entry name" value="SGNH_hydro"/>
</dbReference>